<dbReference type="Pfam" id="PF00072">
    <property type="entry name" value="Response_reg"/>
    <property type="match status" value="1"/>
</dbReference>
<dbReference type="SUPFAM" id="SSF52172">
    <property type="entry name" value="CheY-like"/>
    <property type="match status" value="1"/>
</dbReference>
<gene>
    <name evidence="5" type="ORF">Agub_g6407</name>
</gene>
<dbReference type="InterPro" id="IPR011006">
    <property type="entry name" value="CheY-like_superfamily"/>
</dbReference>
<evidence type="ECO:0000313" key="5">
    <source>
        <dbReference type="EMBL" id="GFR45037.1"/>
    </source>
</evidence>
<accession>A0AAD3HLE7</accession>
<dbReference type="Proteomes" id="UP001054857">
    <property type="component" value="Unassembled WGS sequence"/>
</dbReference>
<dbReference type="InterPro" id="IPR050595">
    <property type="entry name" value="Bact_response_regulator"/>
</dbReference>
<organism evidence="5 6">
    <name type="scientific">Astrephomene gubernaculifera</name>
    <dbReference type="NCBI Taxonomy" id="47775"/>
    <lineage>
        <taxon>Eukaryota</taxon>
        <taxon>Viridiplantae</taxon>
        <taxon>Chlorophyta</taxon>
        <taxon>core chlorophytes</taxon>
        <taxon>Chlorophyceae</taxon>
        <taxon>CS clade</taxon>
        <taxon>Chlamydomonadales</taxon>
        <taxon>Astrephomenaceae</taxon>
        <taxon>Astrephomene</taxon>
    </lineage>
</organism>
<comment type="caution">
    <text evidence="5">The sequence shown here is derived from an EMBL/GenBank/DDBJ whole genome shotgun (WGS) entry which is preliminary data.</text>
</comment>
<evidence type="ECO:0000256" key="2">
    <source>
        <dbReference type="PROSITE-ProRule" id="PRU00169"/>
    </source>
</evidence>
<protein>
    <recommendedName>
        <fullName evidence="4">Response regulatory domain-containing protein</fullName>
    </recommendedName>
</protein>
<dbReference type="PANTHER" id="PTHR44591">
    <property type="entry name" value="STRESS RESPONSE REGULATOR PROTEIN 1"/>
    <property type="match status" value="1"/>
</dbReference>
<dbReference type="InterPro" id="IPR001789">
    <property type="entry name" value="Sig_transdc_resp-reg_receiver"/>
</dbReference>
<keyword evidence="1 2" id="KW-0597">Phosphoprotein</keyword>
<dbReference type="Gene3D" id="3.40.50.2300">
    <property type="match status" value="1"/>
</dbReference>
<dbReference type="SMART" id="SM00448">
    <property type="entry name" value="REC"/>
    <property type="match status" value="1"/>
</dbReference>
<dbReference type="PROSITE" id="PS50110">
    <property type="entry name" value="RESPONSE_REGULATORY"/>
    <property type="match status" value="1"/>
</dbReference>
<name>A0AAD3HLE7_9CHLO</name>
<dbReference type="EMBL" id="BMAR01000009">
    <property type="protein sequence ID" value="GFR45037.1"/>
    <property type="molecule type" value="Genomic_DNA"/>
</dbReference>
<reference evidence="5 6" key="1">
    <citation type="journal article" date="2021" name="Sci. Rep.">
        <title>Genome sequencing of the multicellular alga Astrephomene provides insights into convergent evolution of germ-soma differentiation.</title>
        <authorList>
            <person name="Yamashita S."/>
            <person name="Yamamoto K."/>
            <person name="Matsuzaki R."/>
            <person name="Suzuki S."/>
            <person name="Yamaguchi H."/>
            <person name="Hirooka S."/>
            <person name="Minakuchi Y."/>
            <person name="Miyagishima S."/>
            <person name="Kawachi M."/>
            <person name="Toyoda A."/>
            <person name="Nozaki H."/>
        </authorList>
    </citation>
    <scope>NUCLEOTIDE SEQUENCE [LARGE SCALE GENOMIC DNA]</scope>
    <source>
        <strain evidence="5 6">NIES-4017</strain>
    </source>
</reference>
<feature type="modified residue" description="4-aspartylphosphate" evidence="2">
    <location>
        <position position="64"/>
    </location>
</feature>
<evidence type="ECO:0000313" key="6">
    <source>
        <dbReference type="Proteomes" id="UP001054857"/>
    </source>
</evidence>
<evidence type="ECO:0000259" key="4">
    <source>
        <dbReference type="PROSITE" id="PS50110"/>
    </source>
</evidence>
<dbReference type="GO" id="GO:0000160">
    <property type="term" value="P:phosphorelay signal transduction system"/>
    <property type="evidence" value="ECO:0007669"/>
    <property type="project" value="InterPro"/>
</dbReference>
<keyword evidence="6" id="KW-1185">Reference proteome</keyword>
<proteinExistence type="predicted"/>
<feature type="compositionally biased region" description="Pro residues" evidence="3">
    <location>
        <begin position="144"/>
        <end position="180"/>
    </location>
</feature>
<feature type="region of interest" description="Disordered" evidence="3">
    <location>
        <begin position="135"/>
        <end position="180"/>
    </location>
</feature>
<evidence type="ECO:0000256" key="1">
    <source>
        <dbReference type="ARBA" id="ARBA00022553"/>
    </source>
</evidence>
<dbReference type="PANTHER" id="PTHR44591:SF3">
    <property type="entry name" value="RESPONSE REGULATORY DOMAIN-CONTAINING PROTEIN"/>
    <property type="match status" value="1"/>
</dbReference>
<feature type="domain" description="Response regulatory" evidence="4">
    <location>
        <begin position="13"/>
        <end position="133"/>
    </location>
</feature>
<evidence type="ECO:0000256" key="3">
    <source>
        <dbReference type="SAM" id="MobiDB-lite"/>
    </source>
</evidence>
<dbReference type="AlphaFoldDB" id="A0AAD3HLE7"/>
<sequence length="241" mass="25535">MKPCHFDKHGRLRILAIDDDSVNLMVIESVLRPLGWDIVPAMDSTEAYAAVDDDDTWPDLVLLDYNLEVGDSGETVLANLGAKFGRANIPIVMCTAMSANSVELERCLAAGAVDVLLKPYERSRVMSVVEKYCPGKSTSRPAPSSAPAPPAPAPTPPAPAPVPAPPPPPPAPAPAPAPPAVAQPDIESFCCGIGLDYVGRKLKEQGVLLKDLTTFDDAALRKLGVVVKSQRDKILEAARAL</sequence>